<reference evidence="3" key="1">
    <citation type="submission" date="2008-12" db="EMBL/GenBank/DDBJ databases">
        <title>Complete sequence of chromosome of Methylobacterium chloromethanicum CM4.</title>
        <authorList>
            <consortium name="US DOE Joint Genome Institute"/>
            <person name="Lucas S."/>
            <person name="Copeland A."/>
            <person name="Lapidus A."/>
            <person name="Glavina del Rio T."/>
            <person name="Dalin E."/>
            <person name="Tice H."/>
            <person name="Bruce D."/>
            <person name="Goodwin L."/>
            <person name="Pitluck S."/>
            <person name="Chertkov O."/>
            <person name="Brettin T."/>
            <person name="Detter J.C."/>
            <person name="Han C."/>
            <person name="Larimer F."/>
            <person name="Land M."/>
            <person name="Hauser L."/>
            <person name="Kyrpides N."/>
            <person name="Mikhailova N."/>
            <person name="Marx C."/>
            <person name="Richardson P."/>
        </authorList>
    </citation>
    <scope>NUCLEOTIDE SEQUENCE [LARGE SCALE GENOMIC DNA]</scope>
    <source>
        <strain evidence="3">CM4 / NCIMB 13688</strain>
    </source>
</reference>
<feature type="transmembrane region" description="Helical" evidence="1">
    <location>
        <begin position="82"/>
        <end position="103"/>
    </location>
</feature>
<reference evidence="2 3" key="2">
    <citation type="journal article" date="2012" name="J. Bacteriol.">
        <title>Complete genome sequences of six strains of the genus Methylobacterium.</title>
        <authorList>
            <person name="Marx C.J."/>
            <person name="Bringel F."/>
            <person name="Chistoserdova L."/>
            <person name="Moulin L."/>
            <person name="Farhan Ul Haque M."/>
            <person name="Fleischman D.E."/>
            <person name="Gruffaz C."/>
            <person name="Jourand P."/>
            <person name="Knief C."/>
            <person name="Lee M.C."/>
            <person name="Muller E.E."/>
            <person name="Nadalig T."/>
            <person name="Peyraud R."/>
            <person name="Roselli S."/>
            <person name="Russ L."/>
            <person name="Goodwin L.A."/>
            <person name="Ivanova N."/>
            <person name="Kyrpides N."/>
            <person name="Lajus A."/>
            <person name="Land M.L."/>
            <person name="Medigue C."/>
            <person name="Mikhailova N."/>
            <person name="Nolan M."/>
            <person name="Woyke T."/>
            <person name="Stolyar S."/>
            <person name="Vorholt J.A."/>
            <person name="Vuilleumier S."/>
        </authorList>
    </citation>
    <scope>NUCLEOTIDE SEQUENCE [LARGE SCALE GENOMIC DNA]</scope>
    <source>
        <strain evidence="3">CM4 / NCIMB 13688</strain>
    </source>
</reference>
<proteinExistence type="predicted"/>
<evidence type="ECO:0000313" key="3">
    <source>
        <dbReference type="Proteomes" id="UP000002385"/>
    </source>
</evidence>
<name>B7KT15_METC4</name>
<dbReference type="Pfam" id="PF10990">
    <property type="entry name" value="DUF2809"/>
    <property type="match status" value="1"/>
</dbReference>
<protein>
    <recommendedName>
        <fullName evidence="4">DUF2809 domain-containing protein</fullName>
    </recommendedName>
</protein>
<keyword evidence="1" id="KW-0812">Transmembrane</keyword>
<dbReference type="InterPro" id="IPR021257">
    <property type="entry name" value="DUF2809"/>
</dbReference>
<evidence type="ECO:0008006" key="4">
    <source>
        <dbReference type="Google" id="ProtNLM"/>
    </source>
</evidence>
<dbReference type="AlphaFoldDB" id="B7KT15"/>
<evidence type="ECO:0000313" key="2">
    <source>
        <dbReference type="EMBL" id="ACK84045.1"/>
    </source>
</evidence>
<dbReference type="HOGENOM" id="CLU_133181_2_0_5"/>
<dbReference type="EMBL" id="CP001298">
    <property type="protein sequence ID" value="ACK84045.1"/>
    <property type="molecule type" value="Genomic_DNA"/>
</dbReference>
<keyword evidence="1" id="KW-1133">Transmembrane helix</keyword>
<sequence>MSVWSGVIPGASRPVNRRTAMPSLRSRRLRLFAAVLAVIAAGLGVRYLPLGLPREVVKYAGSILWGAMVDGLIALARPAAPVARLAAIALIVAVLVELFRLVHTPGLDAFRLTLAGQLLLGRVFSPWNVVAYAAGIGLAAALDRSTRRPDRRRNVADALAMPGAAEIDFEPPRAKIDHRPADFS</sequence>
<keyword evidence="1" id="KW-0472">Membrane</keyword>
<accession>B7KT15</accession>
<gene>
    <name evidence="2" type="ordered locus">Mchl_3207</name>
</gene>
<dbReference type="KEGG" id="mch:Mchl_3207"/>
<organism evidence="2 3">
    <name type="scientific">Methylorubrum extorquens (strain CM4 / NCIMB 13688)</name>
    <name type="common">Methylobacterium extorquens</name>
    <dbReference type="NCBI Taxonomy" id="440085"/>
    <lineage>
        <taxon>Bacteria</taxon>
        <taxon>Pseudomonadati</taxon>
        <taxon>Pseudomonadota</taxon>
        <taxon>Alphaproteobacteria</taxon>
        <taxon>Hyphomicrobiales</taxon>
        <taxon>Methylobacteriaceae</taxon>
        <taxon>Methylorubrum</taxon>
    </lineage>
</organism>
<evidence type="ECO:0000256" key="1">
    <source>
        <dbReference type="SAM" id="Phobius"/>
    </source>
</evidence>
<feature type="transmembrane region" description="Helical" evidence="1">
    <location>
        <begin position="123"/>
        <end position="142"/>
    </location>
</feature>
<feature type="transmembrane region" description="Helical" evidence="1">
    <location>
        <begin position="31"/>
        <end position="50"/>
    </location>
</feature>
<feature type="transmembrane region" description="Helical" evidence="1">
    <location>
        <begin position="56"/>
        <end position="75"/>
    </location>
</feature>
<dbReference type="Proteomes" id="UP000002385">
    <property type="component" value="Chromosome"/>
</dbReference>